<dbReference type="SUPFAM" id="SSF103473">
    <property type="entry name" value="MFS general substrate transporter"/>
    <property type="match status" value="1"/>
</dbReference>
<evidence type="ECO:0000256" key="6">
    <source>
        <dbReference type="SAM" id="Phobius"/>
    </source>
</evidence>
<organism evidence="8 9">
    <name type="scientific">Haladaptatus pallidirubidus</name>
    <dbReference type="NCBI Taxonomy" id="1008152"/>
    <lineage>
        <taxon>Archaea</taxon>
        <taxon>Methanobacteriati</taxon>
        <taxon>Methanobacteriota</taxon>
        <taxon>Stenosarchaea group</taxon>
        <taxon>Halobacteria</taxon>
        <taxon>Halobacteriales</taxon>
        <taxon>Haladaptataceae</taxon>
        <taxon>Haladaptatus</taxon>
    </lineage>
</organism>
<keyword evidence="3 6" id="KW-0812">Transmembrane</keyword>
<feature type="transmembrane region" description="Helical" evidence="6">
    <location>
        <begin position="142"/>
        <end position="165"/>
    </location>
</feature>
<feature type="transmembrane region" description="Helical" evidence="6">
    <location>
        <begin position="41"/>
        <end position="67"/>
    </location>
</feature>
<dbReference type="PANTHER" id="PTHR43124:SF3">
    <property type="entry name" value="CHLORAMPHENICOL EFFLUX PUMP RV0191"/>
    <property type="match status" value="1"/>
</dbReference>
<feature type="domain" description="Major facilitator superfamily (MFS) profile" evidence="7">
    <location>
        <begin position="17"/>
        <end position="210"/>
    </location>
</feature>
<dbReference type="InterPro" id="IPR050189">
    <property type="entry name" value="MFS_Efflux_Transporters"/>
</dbReference>
<feature type="transmembrane region" description="Helical" evidence="6">
    <location>
        <begin position="171"/>
        <end position="191"/>
    </location>
</feature>
<evidence type="ECO:0000313" key="8">
    <source>
        <dbReference type="EMBL" id="GAA5060292.1"/>
    </source>
</evidence>
<protein>
    <recommendedName>
        <fullName evidence="7">Major facilitator superfamily (MFS) profile domain-containing protein</fullName>
    </recommendedName>
</protein>
<dbReference type="AlphaFoldDB" id="A0AAV3UNQ8"/>
<dbReference type="GeneID" id="68613611"/>
<accession>A0AAV3UNQ8</accession>
<evidence type="ECO:0000256" key="5">
    <source>
        <dbReference type="ARBA" id="ARBA00023136"/>
    </source>
</evidence>
<evidence type="ECO:0000256" key="1">
    <source>
        <dbReference type="ARBA" id="ARBA00004651"/>
    </source>
</evidence>
<feature type="transmembrane region" description="Helical" evidence="6">
    <location>
        <begin position="79"/>
        <end position="99"/>
    </location>
</feature>
<dbReference type="GO" id="GO:0022857">
    <property type="term" value="F:transmembrane transporter activity"/>
    <property type="evidence" value="ECO:0007669"/>
    <property type="project" value="InterPro"/>
</dbReference>
<keyword evidence="4 6" id="KW-1133">Transmembrane helix</keyword>
<reference evidence="8 9" key="1">
    <citation type="journal article" date="2019" name="Int. J. Syst. Evol. Microbiol.">
        <title>The Global Catalogue of Microorganisms (GCM) 10K type strain sequencing project: providing services to taxonomists for standard genome sequencing and annotation.</title>
        <authorList>
            <consortium name="The Broad Institute Genomics Platform"/>
            <consortium name="The Broad Institute Genome Sequencing Center for Infectious Disease"/>
            <person name="Wu L."/>
            <person name="Ma J."/>
        </authorList>
    </citation>
    <scope>NUCLEOTIDE SEQUENCE [LARGE SCALE GENOMIC DNA]</scope>
    <source>
        <strain evidence="8 9">JCM 17504</strain>
    </source>
</reference>
<dbReference type="Pfam" id="PF07690">
    <property type="entry name" value="MFS_1"/>
    <property type="match status" value="1"/>
</dbReference>
<name>A0AAV3UNQ8_9EURY</name>
<dbReference type="InterPro" id="IPR036259">
    <property type="entry name" value="MFS_trans_sf"/>
</dbReference>
<evidence type="ECO:0000256" key="4">
    <source>
        <dbReference type="ARBA" id="ARBA00022989"/>
    </source>
</evidence>
<dbReference type="Gene3D" id="1.20.1250.20">
    <property type="entry name" value="MFS general substrate transporter like domains"/>
    <property type="match status" value="1"/>
</dbReference>
<evidence type="ECO:0000259" key="7">
    <source>
        <dbReference type="PROSITE" id="PS50850"/>
    </source>
</evidence>
<proteinExistence type="predicted"/>
<dbReference type="PROSITE" id="PS50850">
    <property type="entry name" value="MFS"/>
    <property type="match status" value="1"/>
</dbReference>
<feature type="transmembrane region" description="Helical" evidence="6">
    <location>
        <begin position="105"/>
        <end position="130"/>
    </location>
</feature>
<comment type="subcellular location">
    <subcellularLocation>
        <location evidence="1">Cell membrane</location>
        <topology evidence="1">Multi-pass membrane protein</topology>
    </subcellularLocation>
</comment>
<dbReference type="PANTHER" id="PTHR43124">
    <property type="entry name" value="PURINE EFFLUX PUMP PBUE"/>
    <property type="match status" value="1"/>
</dbReference>
<gene>
    <name evidence="8" type="ORF">GCM10025751_45270</name>
</gene>
<evidence type="ECO:0000256" key="3">
    <source>
        <dbReference type="ARBA" id="ARBA00022692"/>
    </source>
</evidence>
<dbReference type="InterPro" id="IPR020846">
    <property type="entry name" value="MFS_dom"/>
</dbReference>
<dbReference type="Proteomes" id="UP001501729">
    <property type="component" value="Unassembled WGS sequence"/>
</dbReference>
<evidence type="ECO:0000313" key="9">
    <source>
        <dbReference type="Proteomes" id="UP001501729"/>
    </source>
</evidence>
<dbReference type="GO" id="GO:0005886">
    <property type="term" value="C:plasma membrane"/>
    <property type="evidence" value="ECO:0007669"/>
    <property type="project" value="UniProtKB-SubCell"/>
</dbReference>
<dbReference type="EMBL" id="BAABKX010000018">
    <property type="protein sequence ID" value="GAA5060292.1"/>
    <property type="molecule type" value="Genomic_DNA"/>
</dbReference>
<sequence>MNVTELRRFLAEIPVVMLGMIYLITLIGSMLFYLIPIQLPFYLQTVAAVSGTLTGFILASYNVTAMIFSSQFQRFKAQFGIVLLIALVFGLMGAGYVIISLSSAALGIVIGLLIAGFGWGLLIPTTNTWVSQTVTQARRGRALGWVSSMIFLGQFLSPILSQPIIERVSLAITYEIAGVVMLLLTVVFVVGHRRYTSSGRNVPQPSSDTE</sequence>
<dbReference type="InterPro" id="IPR011701">
    <property type="entry name" value="MFS"/>
</dbReference>
<dbReference type="RefSeq" id="WP_227773419.1">
    <property type="nucleotide sequence ID" value="NZ_BAABKX010000018.1"/>
</dbReference>
<keyword evidence="5 6" id="KW-0472">Membrane</keyword>
<comment type="caution">
    <text evidence="8">The sequence shown here is derived from an EMBL/GenBank/DDBJ whole genome shotgun (WGS) entry which is preliminary data.</text>
</comment>
<keyword evidence="9" id="KW-1185">Reference proteome</keyword>
<feature type="transmembrane region" description="Helical" evidence="6">
    <location>
        <begin position="12"/>
        <end position="35"/>
    </location>
</feature>
<evidence type="ECO:0000256" key="2">
    <source>
        <dbReference type="ARBA" id="ARBA00022475"/>
    </source>
</evidence>
<keyword evidence="2" id="KW-1003">Cell membrane</keyword>